<dbReference type="Gene3D" id="1.10.287.470">
    <property type="entry name" value="Helix hairpin bin"/>
    <property type="match status" value="1"/>
</dbReference>
<evidence type="ECO:0000256" key="2">
    <source>
        <dbReference type="ARBA" id="ARBA00022692"/>
    </source>
</evidence>
<keyword evidence="9" id="KW-1185">Reference proteome</keyword>
<evidence type="ECO:0000256" key="5">
    <source>
        <dbReference type="SAM" id="Coils"/>
    </source>
</evidence>
<evidence type="ECO:0000256" key="6">
    <source>
        <dbReference type="SAM" id="Phobius"/>
    </source>
</evidence>
<evidence type="ECO:0000313" key="8">
    <source>
        <dbReference type="EMBL" id="TWO71336.1"/>
    </source>
</evidence>
<evidence type="ECO:0000313" key="9">
    <source>
        <dbReference type="Proteomes" id="UP000318199"/>
    </source>
</evidence>
<dbReference type="OrthoDB" id="9811754at2"/>
<name>A0A562ZSK4_9BURK</name>
<evidence type="ECO:0000256" key="4">
    <source>
        <dbReference type="ARBA" id="ARBA00023136"/>
    </source>
</evidence>
<dbReference type="EMBL" id="VOBQ01000008">
    <property type="protein sequence ID" value="TWO71336.1"/>
    <property type="molecule type" value="Genomic_DNA"/>
</dbReference>
<dbReference type="AlphaFoldDB" id="A0A562ZSK4"/>
<feature type="domain" description="CusB-like beta-barrel" evidence="7">
    <location>
        <begin position="277"/>
        <end position="367"/>
    </location>
</feature>
<gene>
    <name evidence="8" type="ORF">FN976_10445</name>
</gene>
<comment type="caution">
    <text evidence="8">The sequence shown here is derived from an EMBL/GenBank/DDBJ whole genome shotgun (WGS) entry which is preliminary data.</text>
</comment>
<dbReference type="PRINTS" id="PR01490">
    <property type="entry name" value="RTXTOXIND"/>
</dbReference>
<dbReference type="InterPro" id="IPR058792">
    <property type="entry name" value="Beta-barrel_RND_2"/>
</dbReference>
<protein>
    <submittedName>
        <fullName evidence="8">HlyD family secretion protein</fullName>
    </submittedName>
</protein>
<dbReference type="GO" id="GO:0016020">
    <property type="term" value="C:membrane"/>
    <property type="evidence" value="ECO:0007669"/>
    <property type="project" value="UniProtKB-SubCell"/>
</dbReference>
<feature type="transmembrane region" description="Helical" evidence="6">
    <location>
        <begin position="21"/>
        <end position="38"/>
    </location>
</feature>
<comment type="subcellular location">
    <subcellularLocation>
        <location evidence="1">Membrane</location>
        <topology evidence="1">Single-pass membrane protein</topology>
    </subcellularLocation>
</comment>
<keyword evidence="5" id="KW-0175">Coiled coil</keyword>
<evidence type="ECO:0000259" key="7">
    <source>
        <dbReference type="Pfam" id="PF25954"/>
    </source>
</evidence>
<keyword evidence="4 6" id="KW-0472">Membrane</keyword>
<evidence type="ECO:0000256" key="3">
    <source>
        <dbReference type="ARBA" id="ARBA00022989"/>
    </source>
</evidence>
<dbReference type="PANTHER" id="PTHR30386">
    <property type="entry name" value="MEMBRANE FUSION SUBUNIT OF EMRAB-TOLC MULTIDRUG EFFLUX PUMP"/>
    <property type="match status" value="1"/>
</dbReference>
<feature type="coiled-coil region" evidence="5">
    <location>
        <begin position="103"/>
        <end position="230"/>
    </location>
</feature>
<reference evidence="8 9" key="1">
    <citation type="submission" date="2019-07" db="EMBL/GenBank/DDBJ databases">
        <title>Caenimonas sedimenti sp. nov., isolated from activated sludge.</title>
        <authorList>
            <person name="Xu J."/>
        </authorList>
    </citation>
    <scope>NUCLEOTIDE SEQUENCE [LARGE SCALE GENOMIC DNA]</scope>
    <source>
        <strain evidence="8 9">HX-9-20</strain>
    </source>
</reference>
<dbReference type="PANTHER" id="PTHR30386:SF26">
    <property type="entry name" value="TRANSPORT PROTEIN COMB"/>
    <property type="match status" value="1"/>
</dbReference>
<keyword evidence="2 6" id="KW-0812">Transmembrane</keyword>
<accession>A0A562ZSK4</accession>
<dbReference type="GO" id="GO:0055085">
    <property type="term" value="P:transmembrane transport"/>
    <property type="evidence" value="ECO:0007669"/>
    <property type="project" value="InterPro"/>
</dbReference>
<dbReference type="InterPro" id="IPR050739">
    <property type="entry name" value="MFP"/>
</dbReference>
<proteinExistence type="predicted"/>
<evidence type="ECO:0000256" key="1">
    <source>
        <dbReference type="ARBA" id="ARBA00004167"/>
    </source>
</evidence>
<dbReference type="Proteomes" id="UP000318199">
    <property type="component" value="Unassembled WGS sequence"/>
</dbReference>
<dbReference type="Gene3D" id="2.40.50.100">
    <property type="match status" value="1"/>
</dbReference>
<dbReference type="Pfam" id="PF25954">
    <property type="entry name" value="Beta-barrel_RND_2"/>
    <property type="match status" value="1"/>
</dbReference>
<dbReference type="Gene3D" id="2.40.30.170">
    <property type="match status" value="1"/>
</dbReference>
<dbReference type="SUPFAM" id="SSF111369">
    <property type="entry name" value="HlyD-like secretion proteins"/>
    <property type="match status" value="2"/>
</dbReference>
<sequence length="371" mass="40889">MIERLQKFKQSLGERRGLRHALLVVLAVAVLVTGGRFVHHRMTHLDVTDARIASEMIAVASRSPGWLSSRPVQEGDRVHRGQTMGEIYAESASLAASAQAASLQSAEAEVLRLEQLIAETRASTQAAVREAQSQLDSVALAQEQARLNEANARADYQRDRDLVDRQFVSEQRVQRSETVYKIAQREQQKLTSEARAAQARLAKAQAATRLDSLATQAQRARADAEGLRARLRLSRLDVHDLRLVAPVNGVVDRTFANTGDYLAAGQRVLLMHDPEAIWVEANIKETDLADIRLGQSAQVRVDAYPGRTFEGRVSLIGNSATSAFALLPNPNPSGNFTKITQRIPVRLSVRQEGLLLKPGMMVEVSIDTLQR</sequence>
<organism evidence="8 9">
    <name type="scientific">Caenimonas sedimenti</name>
    <dbReference type="NCBI Taxonomy" id="2596921"/>
    <lineage>
        <taxon>Bacteria</taxon>
        <taxon>Pseudomonadati</taxon>
        <taxon>Pseudomonadota</taxon>
        <taxon>Betaproteobacteria</taxon>
        <taxon>Burkholderiales</taxon>
        <taxon>Comamonadaceae</taxon>
        <taxon>Caenimonas</taxon>
    </lineage>
</organism>
<dbReference type="RefSeq" id="WP_145892948.1">
    <property type="nucleotide sequence ID" value="NZ_VOBQ01000008.1"/>
</dbReference>
<keyword evidence="3 6" id="KW-1133">Transmembrane helix</keyword>